<sequence length="395" mass="42698">MTPSDRDATGLLTQRELTRPDDDLVQLVTPTGERHANAEFDPWIADIDLGALGRLYRDMAIVRRIDAEATALQRQGELGLWPPLAGQEAAQIGSGRALRDDDFIFSSYREHALAWVRGVEPAELLSVWRGTAASGWNPFEHGMAVPQIIIGAQALHATGYAMGAAWEGSDAAAIAFFGDGATSEGDVNEAFVFAASFDAPVVFFCQNNQWAISEPVGLQSKQHLARRADGFGMPGVRVDGNDVLAVLAATRIALDRARRGAGPTLIEAVTYRMGPHTTADDPKRYRTDDELAEWRERDPLARVLALLEASGVDIAGLERDVAADADRAAAELRAAITTIADPEALTVFDHVYAEPNSHLERQRDHYTRYLSMFDDGSTQNSTGAAASETAEGGAR</sequence>
<organism evidence="6 7">
    <name type="scientific">Agromyces fucosus</name>
    <dbReference type="NCBI Taxonomy" id="41985"/>
    <lineage>
        <taxon>Bacteria</taxon>
        <taxon>Bacillati</taxon>
        <taxon>Actinomycetota</taxon>
        <taxon>Actinomycetes</taxon>
        <taxon>Micrococcales</taxon>
        <taxon>Microbacteriaceae</taxon>
        <taxon>Agromyces</taxon>
    </lineage>
</organism>
<dbReference type="GO" id="GO:0000287">
    <property type="term" value="F:magnesium ion binding"/>
    <property type="evidence" value="ECO:0007669"/>
    <property type="project" value="UniProtKB-ARBA"/>
</dbReference>
<dbReference type="AlphaFoldDB" id="A0A4Q2JF36"/>
<dbReference type="PANTHER" id="PTHR43380:SF1">
    <property type="entry name" value="2-OXOISOVALERATE DEHYDROGENASE SUBUNIT ALPHA, MITOCHONDRIAL"/>
    <property type="match status" value="1"/>
</dbReference>
<dbReference type="InterPro" id="IPR001017">
    <property type="entry name" value="DH_E1"/>
</dbReference>
<dbReference type="InterPro" id="IPR050771">
    <property type="entry name" value="Alpha-ketoacid_DH_E1_comp"/>
</dbReference>
<evidence type="ECO:0000256" key="4">
    <source>
        <dbReference type="SAM" id="MobiDB-lite"/>
    </source>
</evidence>
<evidence type="ECO:0000256" key="2">
    <source>
        <dbReference type="ARBA" id="ARBA00023002"/>
    </source>
</evidence>
<evidence type="ECO:0000256" key="1">
    <source>
        <dbReference type="ARBA" id="ARBA00001964"/>
    </source>
</evidence>
<feature type="compositionally biased region" description="Low complexity" evidence="4">
    <location>
        <begin position="381"/>
        <end position="395"/>
    </location>
</feature>
<dbReference type="Proteomes" id="UP000292935">
    <property type="component" value="Unassembled WGS sequence"/>
</dbReference>
<comment type="cofactor">
    <cofactor evidence="1">
        <name>thiamine diphosphate</name>
        <dbReference type="ChEBI" id="CHEBI:58937"/>
    </cofactor>
</comment>
<keyword evidence="7" id="KW-1185">Reference proteome</keyword>
<dbReference type="Gene3D" id="3.40.50.970">
    <property type="match status" value="1"/>
</dbReference>
<dbReference type="Pfam" id="PF00676">
    <property type="entry name" value="E1_dh"/>
    <property type="match status" value="1"/>
</dbReference>
<dbReference type="CDD" id="cd02000">
    <property type="entry name" value="TPP_E1_PDC_ADC_BCADC"/>
    <property type="match status" value="1"/>
</dbReference>
<evidence type="ECO:0000259" key="5">
    <source>
        <dbReference type="Pfam" id="PF00676"/>
    </source>
</evidence>
<evidence type="ECO:0000256" key="3">
    <source>
        <dbReference type="ARBA" id="ARBA00023052"/>
    </source>
</evidence>
<dbReference type="InterPro" id="IPR017596">
    <property type="entry name" value="PdhA/BkdA"/>
</dbReference>
<dbReference type="NCBIfam" id="TIGR03181">
    <property type="entry name" value="PDH_E1_alph_x"/>
    <property type="match status" value="1"/>
</dbReference>
<dbReference type="GO" id="GO:0016624">
    <property type="term" value="F:oxidoreductase activity, acting on the aldehyde or oxo group of donors, disulfide as acceptor"/>
    <property type="evidence" value="ECO:0007669"/>
    <property type="project" value="InterPro"/>
</dbReference>
<comment type="caution">
    <text evidence="6">The sequence shown here is derived from an EMBL/GenBank/DDBJ whole genome shotgun (WGS) entry which is preliminary data.</text>
</comment>
<keyword evidence="6" id="KW-0670">Pyruvate</keyword>
<keyword evidence="3" id="KW-0786">Thiamine pyrophosphate</keyword>
<proteinExistence type="predicted"/>
<dbReference type="RefSeq" id="WP_129232244.1">
    <property type="nucleotide sequence ID" value="NZ_SDPO01000004.1"/>
</dbReference>
<accession>A0A4Q2JF36</accession>
<evidence type="ECO:0000313" key="6">
    <source>
        <dbReference type="EMBL" id="RXZ46391.1"/>
    </source>
</evidence>
<name>A0A4Q2JF36_9MICO</name>
<dbReference type="PANTHER" id="PTHR43380">
    <property type="entry name" value="2-OXOISOVALERATE DEHYDROGENASE SUBUNIT ALPHA, MITOCHONDRIAL"/>
    <property type="match status" value="1"/>
</dbReference>
<dbReference type="InterPro" id="IPR029061">
    <property type="entry name" value="THDP-binding"/>
</dbReference>
<reference evidence="6 7" key="1">
    <citation type="submission" date="2019-01" db="EMBL/GenBank/DDBJ databases">
        <authorList>
            <person name="Li J."/>
        </authorList>
    </citation>
    <scope>NUCLEOTIDE SEQUENCE [LARGE SCALE GENOMIC DNA]</scope>
    <source>
        <strain evidence="6 7">CCUG 35506</strain>
    </source>
</reference>
<dbReference type="EMBL" id="SDPO01000004">
    <property type="protein sequence ID" value="RXZ46391.1"/>
    <property type="molecule type" value="Genomic_DNA"/>
</dbReference>
<feature type="region of interest" description="Disordered" evidence="4">
    <location>
        <begin position="372"/>
        <end position="395"/>
    </location>
</feature>
<dbReference type="GO" id="GO:0009083">
    <property type="term" value="P:branched-chain amino acid catabolic process"/>
    <property type="evidence" value="ECO:0007669"/>
    <property type="project" value="TreeGrafter"/>
</dbReference>
<keyword evidence="2" id="KW-0560">Oxidoreductase</keyword>
<dbReference type="OrthoDB" id="9766715at2"/>
<protein>
    <submittedName>
        <fullName evidence="6">Pyruvate dehydrogenase (Acetyl-transferring) E1 component subunit alpha</fullName>
    </submittedName>
</protein>
<feature type="domain" description="Dehydrogenase E1 component" evidence="5">
    <location>
        <begin position="57"/>
        <end position="312"/>
    </location>
</feature>
<gene>
    <name evidence="6" type="primary">pdhA</name>
    <name evidence="6" type="ORF">ESP57_15880</name>
</gene>
<dbReference type="SUPFAM" id="SSF52518">
    <property type="entry name" value="Thiamin diphosphate-binding fold (THDP-binding)"/>
    <property type="match status" value="1"/>
</dbReference>
<evidence type="ECO:0000313" key="7">
    <source>
        <dbReference type="Proteomes" id="UP000292935"/>
    </source>
</evidence>